<gene>
    <name evidence="2" type="ORF">GCM10017790_10460</name>
</gene>
<dbReference type="SUPFAM" id="SSF53271">
    <property type="entry name" value="PRTase-like"/>
    <property type="match status" value="1"/>
</dbReference>
<evidence type="ECO:0008006" key="4">
    <source>
        <dbReference type="Google" id="ProtNLM"/>
    </source>
</evidence>
<sequence>MIVYRLPCLLTVAAWESCLSGEDRPFGEDGVWRPAAVEQGIELDFSAVEFVHFEALTCALLLLDSAVRGGVAATVVLPTGALPVVGGGKVEEPSGDTHAMETLDRHAAWQARAREEARAFMRDVGFFDALRPGHWPAGAVRVEDSAAPEPHLSRPEGASAAAIEPLDEAKLLRRRRILPFRWVPVDEHGASAPDVLVEALGRFTDMGLSRSDARAVTQAVLRELVENVGVHSRVDPTRPTFALIAAVLVDDDLYVSRRDGLPRPANGLADALAASGTGGQVLQLVVADSGYGLLRRLRQERAEGSSPLSARELVLRAFDRHMIGADPAGSGGTLGLWRVARLVGSYRGLVLTRSTDAVIGKSYAAADQEIFEEKLPSWAPGTVIEVILPIRDYLTRALSRPWAWRSSAHADARWEVVTCQLHPADGIGDADRARLDEAALLAQDGSRTAGVVATAQVRKPGTGFTEIGVQTALSRALDVASLTPHQAALVLVFPNADPRLLDLSVAGLNADEDREGELSQRNRVRSPILVLGASGAPLWCGGSVCLRAVLDGLTAAGGALPISEVARLWTGVGREPDRLWPTLNAHPHLITVTTAEVVLRVSAGDAVRALGEYVREHLAEAIQQSGPGVVEGYFRTPTLRVANRWIDGDQLANGTVGRDLVTFLQARAVEEAALPGQDRNRPLVVARASTTAALLAAQLSECLYRDGRFYDLPGELDLDGSQVSEQVPRRANVVICTDVLSTENTTRRAAAALVGKHAVPIAVVCVVDARTHSGPIRMFNRDIAVLSLVTVDVAATPRPEAPPVDIDPIHRRPVEPGEIPSPRRTPIAEETLLGWCAENDDSLRLGHVESIPQARHFSAYPQLDRLLRDKDAGEKVRAAIRDTFGDVTRQWQSDHLRAEGLLTRYWVWHPGSPDDYAGRLAALVSEVLTEDGASVAGVESIPRAVAGSRWTFPASLPVPAALGTVVVVDWGSLSSTSIHQMIRLAAEAGASAIVALVLLDQLDGQDSDALRAVSALRARRNGRAGPAVPTEVRFLTTSSLGRLAVPDCSLCEIRDLYEEYAESAPRALRGHAERLKQRTRLRTRAELFGEVPVDVFKVPIRGEEMADYLRWRGLLLRALGETSARQEVLDRITRLDDGDPADDSPGKWTRDGLLRLTAAEQTWLKLPPLRFAAARERLAAICETALRSSQIGNPWFRTQAVMVMAAAEAQTFVALLPKLMARAVAVDEREFSDQLLLECHRLLRRPLEDMPIDHAALRSALTRCRDRLESMLGHDETRVVRRSVGIVKELLGVVEIKTMPRPRNPQHGWWLLREKLSRHVRAHRMEATLLRVRDFVEDLVFARPPSTRIREALSDWEQCSTQLCERALVNMTVLNDILTGDYVSDRFGQRDQRLLLAAISDPDFVELRLVQEGLEDLIERSWTPEDPEWRRQHAELLSRLRWWHRMFTTTHVGPGRTALFVELVDSAPVVPAPRVDRLLQSSGMAFACTGREIGEVTEAFCPGPLFDEAVAHVVANIGQHAISGATPVVRVEYSLVERRRIRLIIRNTGTRATDRLGHGLRSLNDKLRPFGGSIAGVRLDGEWAFATEISLSVWQGV</sequence>
<proteinExistence type="predicted"/>
<evidence type="ECO:0000313" key="2">
    <source>
        <dbReference type="EMBL" id="GHH05884.1"/>
    </source>
</evidence>
<dbReference type="RefSeq" id="WP_191252230.1">
    <property type="nucleotide sequence ID" value="NZ_BNAY01000001.1"/>
</dbReference>
<protein>
    <recommendedName>
        <fullName evidence="4">ATP-binding protein</fullName>
    </recommendedName>
</protein>
<keyword evidence="3" id="KW-1185">Reference proteome</keyword>
<reference evidence="3" key="1">
    <citation type="journal article" date="2019" name="Int. J. Syst. Evol. Microbiol.">
        <title>The Global Catalogue of Microorganisms (GCM) 10K type strain sequencing project: providing services to taxonomists for standard genome sequencing and annotation.</title>
        <authorList>
            <consortium name="The Broad Institute Genomics Platform"/>
            <consortium name="The Broad Institute Genome Sequencing Center for Infectious Disease"/>
            <person name="Wu L."/>
            <person name="Ma J."/>
        </authorList>
    </citation>
    <scope>NUCLEOTIDE SEQUENCE [LARGE SCALE GENOMIC DNA]</scope>
    <source>
        <strain evidence="3">CGMCC 4.7683</strain>
    </source>
</reference>
<evidence type="ECO:0000256" key="1">
    <source>
        <dbReference type="SAM" id="MobiDB-lite"/>
    </source>
</evidence>
<feature type="region of interest" description="Disordered" evidence="1">
    <location>
        <begin position="799"/>
        <end position="823"/>
    </location>
</feature>
<organism evidence="2 3">
    <name type="scientific">Amycolatopsis oliviviridis</name>
    <dbReference type="NCBI Taxonomy" id="1471590"/>
    <lineage>
        <taxon>Bacteria</taxon>
        <taxon>Bacillati</taxon>
        <taxon>Actinomycetota</taxon>
        <taxon>Actinomycetes</taxon>
        <taxon>Pseudonocardiales</taxon>
        <taxon>Pseudonocardiaceae</taxon>
        <taxon>Amycolatopsis</taxon>
    </lineage>
</organism>
<dbReference type="Gene3D" id="3.40.50.2020">
    <property type="match status" value="1"/>
</dbReference>
<dbReference type="Proteomes" id="UP000635387">
    <property type="component" value="Unassembled WGS sequence"/>
</dbReference>
<dbReference type="EMBL" id="BNAY01000001">
    <property type="protein sequence ID" value="GHH05884.1"/>
    <property type="molecule type" value="Genomic_DNA"/>
</dbReference>
<comment type="caution">
    <text evidence="2">The sequence shown here is derived from an EMBL/GenBank/DDBJ whole genome shotgun (WGS) entry which is preliminary data.</text>
</comment>
<name>A0ABQ3L846_9PSEU</name>
<dbReference type="InterPro" id="IPR029057">
    <property type="entry name" value="PRTase-like"/>
</dbReference>
<evidence type="ECO:0000313" key="3">
    <source>
        <dbReference type="Proteomes" id="UP000635387"/>
    </source>
</evidence>
<accession>A0ABQ3L846</accession>